<evidence type="ECO:0000259" key="9">
    <source>
        <dbReference type="PROSITE" id="PS51981"/>
    </source>
</evidence>
<evidence type="ECO:0000256" key="4">
    <source>
        <dbReference type="ARBA" id="ARBA00022737"/>
    </source>
</evidence>
<accession>A0A4C1UXB2</accession>
<dbReference type="GO" id="GO:0008270">
    <property type="term" value="F:zinc ion binding"/>
    <property type="evidence" value="ECO:0007669"/>
    <property type="project" value="UniProtKB-KW"/>
</dbReference>
<dbReference type="GO" id="GO:0031048">
    <property type="term" value="P:regulatory ncRNA-mediated heterochromatin formation"/>
    <property type="evidence" value="ECO:0007669"/>
    <property type="project" value="TreeGrafter"/>
</dbReference>
<keyword evidence="2" id="KW-0963">Cytoplasm</keyword>
<dbReference type="InterPro" id="IPR041677">
    <property type="entry name" value="DNA2/NAM7_AAA_11"/>
</dbReference>
<protein>
    <submittedName>
        <fullName evidence="10">NFX1-type zinc finger-containing protein 1</fullName>
    </submittedName>
</protein>
<evidence type="ECO:0000256" key="8">
    <source>
        <dbReference type="SAM" id="Phobius"/>
    </source>
</evidence>
<dbReference type="SMART" id="SM00438">
    <property type="entry name" value="ZnF_NFX"/>
    <property type="match status" value="6"/>
</dbReference>
<dbReference type="Pfam" id="PF13087">
    <property type="entry name" value="AAA_12"/>
    <property type="match status" value="1"/>
</dbReference>
<organism evidence="10 11">
    <name type="scientific">Eumeta variegata</name>
    <name type="common">Bagworm moth</name>
    <name type="synonym">Eumeta japonica</name>
    <dbReference type="NCBI Taxonomy" id="151549"/>
    <lineage>
        <taxon>Eukaryota</taxon>
        <taxon>Metazoa</taxon>
        <taxon>Ecdysozoa</taxon>
        <taxon>Arthropoda</taxon>
        <taxon>Hexapoda</taxon>
        <taxon>Insecta</taxon>
        <taxon>Pterygota</taxon>
        <taxon>Neoptera</taxon>
        <taxon>Endopterygota</taxon>
        <taxon>Lepidoptera</taxon>
        <taxon>Glossata</taxon>
        <taxon>Ditrysia</taxon>
        <taxon>Tineoidea</taxon>
        <taxon>Psychidae</taxon>
        <taxon>Oiketicinae</taxon>
        <taxon>Eumeta</taxon>
    </lineage>
</organism>
<dbReference type="Proteomes" id="UP000299102">
    <property type="component" value="Unassembled WGS sequence"/>
</dbReference>
<evidence type="ECO:0000256" key="5">
    <source>
        <dbReference type="ARBA" id="ARBA00022771"/>
    </source>
</evidence>
<dbReference type="STRING" id="151549.A0A4C1UXB2"/>
<dbReference type="Pfam" id="PF13086">
    <property type="entry name" value="AAA_11"/>
    <property type="match status" value="1"/>
</dbReference>
<dbReference type="PANTHER" id="PTHR10887:SF341">
    <property type="entry name" value="NFX1-TYPE ZINC FINGER-CONTAINING PROTEIN 1"/>
    <property type="match status" value="1"/>
</dbReference>
<dbReference type="FunFam" id="3.40.50.300:FF:000742">
    <property type="entry name" value="NFX1-type zinc finger-containing protein 1"/>
    <property type="match status" value="1"/>
</dbReference>
<comment type="subcellular location">
    <subcellularLocation>
        <location evidence="1">Cytoplasm</location>
    </subcellularLocation>
</comment>
<proteinExistence type="predicted"/>
<keyword evidence="8" id="KW-0812">Transmembrane</keyword>
<dbReference type="GO" id="GO:0002376">
    <property type="term" value="P:immune system process"/>
    <property type="evidence" value="ECO:0007669"/>
    <property type="project" value="UniProtKB-KW"/>
</dbReference>
<dbReference type="OrthoDB" id="2423195at2759"/>
<dbReference type="InterPro" id="IPR000967">
    <property type="entry name" value="Znf_NFX1"/>
</dbReference>
<dbReference type="GO" id="GO:0004386">
    <property type="term" value="F:helicase activity"/>
    <property type="evidence" value="ECO:0007669"/>
    <property type="project" value="InterPro"/>
</dbReference>
<evidence type="ECO:0000256" key="1">
    <source>
        <dbReference type="ARBA" id="ARBA00004496"/>
    </source>
</evidence>
<dbReference type="InterPro" id="IPR047187">
    <property type="entry name" value="SF1_C_Upf1"/>
</dbReference>
<dbReference type="Pfam" id="PF25396">
    <property type="entry name" value="ZNFX1"/>
    <property type="match status" value="1"/>
</dbReference>
<feature type="transmembrane region" description="Helical" evidence="8">
    <location>
        <begin position="1943"/>
        <end position="1966"/>
    </location>
</feature>
<dbReference type="InterPro" id="IPR027417">
    <property type="entry name" value="P-loop_NTPase"/>
</dbReference>
<dbReference type="SUPFAM" id="SSF52540">
    <property type="entry name" value="P-loop containing nucleoside triphosphate hydrolases"/>
    <property type="match status" value="1"/>
</dbReference>
<gene>
    <name evidence="10" type="primary">Znfx1</name>
    <name evidence="10" type="ORF">EVAR_91621_1</name>
</gene>
<evidence type="ECO:0000313" key="11">
    <source>
        <dbReference type="Proteomes" id="UP000299102"/>
    </source>
</evidence>
<keyword evidence="7" id="KW-0391">Immunity</keyword>
<comment type="caution">
    <text evidence="10">The sequence shown here is derived from an EMBL/GenBank/DDBJ whole genome shotgun (WGS) entry which is preliminary data.</text>
</comment>
<dbReference type="CDD" id="cd18808">
    <property type="entry name" value="SF1_C_Upf1"/>
    <property type="match status" value="1"/>
</dbReference>
<keyword evidence="8" id="KW-0472">Membrane</keyword>
<keyword evidence="11" id="KW-1185">Reference proteome</keyword>
<dbReference type="GO" id="GO:0005737">
    <property type="term" value="C:cytoplasm"/>
    <property type="evidence" value="ECO:0007669"/>
    <property type="project" value="UniProtKB-SubCell"/>
</dbReference>
<dbReference type="InterPro" id="IPR046439">
    <property type="entry name" value="ZF_RZ_dom"/>
</dbReference>
<dbReference type="Gene3D" id="3.40.50.300">
    <property type="entry name" value="P-loop containing nucleotide triphosphate hydrolases"/>
    <property type="match status" value="3"/>
</dbReference>
<dbReference type="Pfam" id="PF20173">
    <property type="entry name" value="ZnF_RZ-type"/>
    <property type="match status" value="1"/>
</dbReference>
<reference evidence="10 11" key="1">
    <citation type="journal article" date="2019" name="Commun. Biol.">
        <title>The bagworm genome reveals a unique fibroin gene that provides high tensile strength.</title>
        <authorList>
            <person name="Kono N."/>
            <person name="Nakamura H."/>
            <person name="Ohtoshi R."/>
            <person name="Tomita M."/>
            <person name="Numata K."/>
            <person name="Arakawa K."/>
        </authorList>
    </citation>
    <scope>NUCLEOTIDE SEQUENCE [LARGE SCALE GENOMIC DNA]</scope>
</reference>
<sequence>MKTIHTENEQSVVAEFIEKIKHLHEACLRSVVAFDRVENNVVMWPKRSAPEDTPVINLKTKKDILVKILDIMVLVPALETYLHQEHSTAFGNSQSQRSHQYVAGPLGRYRISDGEENGLMERAASRWRRQSTTAPKLYASKSISAAPAFTDSRSFDTIADYRYRNNQPEKKFFSGERHQHRVGFKFLESILKIDNHDDALNEIMAKKKELFEYLNSPYSLDNCDKYVLLIKVLAKIYDSTFTQMKSELFLEIGKFKFSENLQLYFTNLSYLTDQERTRNRLFWNDPLSFWSDFLTFCECIHTLSPHFAFEKCRPLIDIVTTLCLPAIATKFNINLSEECLQRFENLKKKFSAYEMQLIQKRSEDKHGNYGPAPENFRELEVFPGPEDLLQNKPFLRPNIIDGAYENVEHYLDVQFRLLREDCYGPLRIGIQQFRKDNSKRRYDNIRVYRNVQIIEPMLSNNQFGVLVQWDTSIKKHVKQIKWEQSKRFMFGSLLVFIRNNFRDFVIGTVLDRDVKFLSKGLVVVQLYNTDPCDKSLLEGTYSMLECQVYFEPYLHVLKALQDPEFSNHLAMHEYIVNVKAYYKTANISKAISGFKIAGIHPIDHDKFRDSFENTILDNSHTSQTLQSDVHENAAEQTSNKSISVISQSLAEIINVLVIHKTGITSKQQYKKTQILSSTTVKIELEEGKRRNERKAKKENVSTKNFENIKTIQKKPQVKGKGVRNLKMALQGNENEEFYYIINIQRKHVPSPPAYLRTSTTIEIDTTDGPVNFNLLDPAMWPECHKLSLDESQYEAFKSALTQEFVVIQGPPGTGKTYVGAKIAKTILENFCSRTLDMMISPIRRRELDNNKIDNDLFEDIESKVFDCRLLLLCYTNHALDQFLEHILQTTQSIVRIGGQSRNRNLDQYNITQKRRVEKNSQTFIKMRLELEDANALLATIQNNINIFDQGVYSYETLSSLCEEDVSALQSYPGESSDPLINWLFEYGGNDQIELNPANLFENENNAETEDQAMFNFDDVGINEEKRRFYEKSSSVKASFLAENEVKTLRDLVRIYNDPKQNDAKRYETAQQINYLRRRLNLFQEITNNKDNLRRMNVNSKRHVSQFTLEERWGVYFGWASRIKGSLLKKFQSAKEQQERKFLTYQEARMMMDLRILRRAEVVGVTTTGAARIRKLLQALGSPIVIVEEAAEVLEAHIIAALTKHCQHLILIGDHQQLRPSAAHYKLARHYNFEVSLFERMVRTGASAVGLRLQHRMRPEIAALIAPAIYPDLQNHPTVLHYPPVLGLETSLYFLTHENREEFEEETLSRSNRFEADMMLRLANYIIQQDYSSEDVTILTTYTSQMFYMKNHRSDYPLLKNVKITVVDKYQGEECRIILLSLVRNNTEGEVGFLATDNRVCVALSRAKEGMYIMGNMDILKAKSELWTKIACTLESNKSLGKSLIMKCQQHPKCITEIRSPEDFLKVPEGGCLNKCESNLDCGHGCPLLCHSYDKGHENVKCIEKCNRISLLSCRIRCILEHLCPKNCSEDCGPCDVMMKKVLPCNHTKVIPCHMEPDDKTVRCLIDLTVTLPACGHEAKKLCCIKLESVPCPVKCTERLNCGHTCRRNCHKNDDPDHINYKCKAPCAKTKSGCSMAFADGEDFREHACPKMCYEECDPCFIKVNKVISDCGHKVKVHCSTTPTRKDCLQNCEKILACGHACITKCFQECDCNETTEISTPLLCGHTIVPCQIYLKGIISQDPVQLLRNCAAPCGAVLACGHPCAGTCGRCRQGRLHIPCAEPCGRSLICGHLWELWVRRPHGACSGNAGSPATASPCDERCPLTLPCGHRCRGLCGELCPPLCAICRPDDFPTPLLGDHYEDDDLNQNQSGTGTDIENATSVENQCGHEIRIKSLKRRKNSFYFRAGGAAGINYTVSVEINTSLHSLEPLGETLCPLALRGRFYGLFIGATAFLVSVATFSFFFILGSKKKSHGTELGLFMVLKDCGHFMGVEEADMMMQSEPDGEVHVRSCPTCRKPIINTSRYKDIVNDLFKNEINPIKRKIYGDENRIAEEIRAIEIGFSEMLKSKQGFLEPFSKVFCQNLRAICNYLQGKKKLSLPHVNVLSIVADIFKVISGYVEDYSRKQLTELQNYFLDLCDVLLSAITENLQMISEQQQRDVNNEIKRMRCVLQLATITTGVNYKVGMSTPAVKSAYVAAVDAVTTWRVFDETRAVDALKKLEAASMSSGIVTKEERDSVVRAVGLKGGHWFKCPNGHFYCIGECGGAMERGRCPECGATIGGANHALDPGNQHARELDGSSHPAWSEAANLANYNIDI</sequence>
<keyword evidence="6" id="KW-0862">Zinc</keyword>
<dbReference type="GO" id="GO:0031380">
    <property type="term" value="C:nuclear RNA-directed RNA polymerase complex"/>
    <property type="evidence" value="ECO:0007669"/>
    <property type="project" value="TreeGrafter"/>
</dbReference>
<keyword evidence="5" id="KW-0863">Zinc-finger</keyword>
<dbReference type="InterPro" id="IPR045055">
    <property type="entry name" value="DNA2/NAM7-like"/>
</dbReference>
<keyword evidence="4" id="KW-0677">Repeat</keyword>
<dbReference type="PANTHER" id="PTHR10887">
    <property type="entry name" value="DNA2/NAM7 HELICASE FAMILY"/>
    <property type="match status" value="1"/>
</dbReference>
<dbReference type="EMBL" id="BGZK01000238">
    <property type="protein sequence ID" value="GBP30880.1"/>
    <property type="molecule type" value="Genomic_DNA"/>
</dbReference>
<dbReference type="PROSITE" id="PS51981">
    <property type="entry name" value="ZF_RZ"/>
    <property type="match status" value="1"/>
</dbReference>
<dbReference type="InterPro" id="IPR041679">
    <property type="entry name" value="DNA2/NAM7-like_C"/>
</dbReference>
<evidence type="ECO:0000313" key="10">
    <source>
        <dbReference type="EMBL" id="GBP30880.1"/>
    </source>
</evidence>
<keyword evidence="8" id="KW-1133">Transmembrane helix</keyword>
<evidence type="ECO:0000256" key="2">
    <source>
        <dbReference type="ARBA" id="ARBA00022490"/>
    </source>
</evidence>
<evidence type="ECO:0000256" key="3">
    <source>
        <dbReference type="ARBA" id="ARBA00022723"/>
    </source>
</evidence>
<dbReference type="InterPro" id="IPR057373">
    <property type="entry name" value="ZNFX1"/>
</dbReference>
<evidence type="ECO:0000256" key="6">
    <source>
        <dbReference type="ARBA" id="ARBA00022833"/>
    </source>
</evidence>
<feature type="domain" description="RZ-type" evidence="9">
    <location>
        <begin position="2230"/>
        <end position="2301"/>
    </location>
</feature>
<name>A0A4C1UXB2_EUMVA</name>
<evidence type="ECO:0000256" key="7">
    <source>
        <dbReference type="ARBA" id="ARBA00022859"/>
    </source>
</evidence>
<keyword evidence="3" id="KW-0479">Metal-binding</keyword>